<dbReference type="Gramene" id="fgenesh2_kg.4__957__AT2G29780.1">
    <property type="protein sequence ID" value="fgenesh2_kg.4__957__AT2G29780.1"/>
    <property type="gene ID" value="fgenesh2_kg.4__957__AT2G29780.1"/>
</dbReference>
<dbReference type="HOGENOM" id="CLU_032521_1_1_1"/>
<dbReference type="eggNOG" id="KOG1072">
    <property type="taxonomic scope" value="Eukaryota"/>
</dbReference>
<dbReference type="InterPro" id="IPR057499">
    <property type="entry name" value="Kelch_FKB95"/>
</dbReference>
<dbReference type="PANTHER" id="PTHR24414:SF65">
    <property type="entry name" value="F-BOX DOMAIN-CONTAINING PROTEIN"/>
    <property type="match status" value="1"/>
</dbReference>
<dbReference type="SUPFAM" id="SSF117281">
    <property type="entry name" value="Kelch motif"/>
    <property type="match status" value="1"/>
</dbReference>
<evidence type="ECO:0000313" key="3">
    <source>
        <dbReference type="EMBL" id="EFH57328.1"/>
    </source>
</evidence>
<dbReference type="Pfam" id="PF25210">
    <property type="entry name" value="Kelch_FKB95"/>
    <property type="match status" value="1"/>
</dbReference>
<dbReference type="InterPro" id="IPR050354">
    <property type="entry name" value="F-box/kelch-repeat_ARATH"/>
</dbReference>
<organism evidence="4">
    <name type="scientific">Arabidopsis lyrata subsp. lyrata</name>
    <name type="common">Lyre-leaved rock-cress</name>
    <dbReference type="NCBI Taxonomy" id="81972"/>
    <lineage>
        <taxon>Eukaryota</taxon>
        <taxon>Viridiplantae</taxon>
        <taxon>Streptophyta</taxon>
        <taxon>Embryophyta</taxon>
        <taxon>Tracheophyta</taxon>
        <taxon>Spermatophyta</taxon>
        <taxon>Magnoliopsida</taxon>
        <taxon>eudicotyledons</taxon>
        <taxon>Gunneridae</taxon>
        <taxon>Pentapetalae</taxon>
        <taxon>rosids</taxon>
        <taxon>malvids</taxon>
        <taxon>Brassicales</taxon>
        <taxon>Brassicaceae</taxon>
        <taxon>Camelineae</taxon>
        <taxon>Arabidopsis</taxon>
    </lineage>
</organism>
<dbReference type="InterPro" id="IPR006652">
    <property type="entry name" value="Kelch_1"/>
</dbReference>
<feature type="domain" description="FKB95-like N-terminal Kelch" evidence="2">
    <location>
        <begin position="112"/>
        <end position="375"/>
    </location>
</feature>
<proteinExistence type="predicted"/>
<dbReference type="AlphaFoldDB" id="D7LLD6"/>
<keyword evidence="4" id="KW-1185">Reference proteome</keyword>
<dbReference type="Proteomes" id="UP000008694">
    <property type="component" value="Unassembled WGS sequence"/>
</dbReference>
<evidence type="ECO:0000256" key="1">
    <source>
        <dbReference type="SAM" id="MobiDB-lite"/>
    </source>
</evidence>
<dbReference type="PANTHER" id="PTHR24414">
    <property type="entry name" value="F-BOX/KELCH-REPEAT PROTEIN SKIP4"/>
    <property type="match status" value="1"/>
</dbReference>
<dbReference type="InterPro" id="IPR015915">
    <property type="entry name" value="Kelch-typ_b-propeller"/>
</dbReference>
<feature type="region of interest" description="Disordered" evidence="1">
    <location>
        <begin position="1"/>
        <end position="43"/>
    </location>
</feature>
<dbReference type="EMBL" id="GL348716">
    <property type="protein sequence ID" value="EFH57328.1"/>
    <property type="molecule type" value="Genomic_DNA"/>
</dbReference>
<protein>
    <submittedName>
        <fullName evidence="3">Kelch repeat-containing F-box family protein</fullName>
    </submittedName>
</protein>
<evidence type="ECO:0000259" key="2">
    <source>
        <dbReference type="Pfam" id="PF25210"/>
    </source>
</evidence>
<accession>D7LLD6</accession>
<name>D7LLD6_ARALL</name>
<gene>
    <name evidence="3" type="ORF">ARALYDRAFT_481897</name>
</gene>
<sequence>MAIISETSDDGSNGGVPNKKSEELHKNPKEDDHQEEEAENLPPIPRRIPQALIRRTVALIRRCHYPSLSLLSKAFRRVISSPELHHRRLSLNLTEPILYALIGFPSHGFPTWFILNQNIPRNIPLRLSQIGSLPPMNPGSAVVTIGYKMYVIGGMIGPFNHVKTVFVIDCRVHTCNYLPTMHRARYRAVAEVIDGKIYVIGGCEKRYEDWIEVFDVENGTWSTVPDPSPWKSSLPGGGFVTSVVMQNKIYILDDLRGLVYDPNDGTWESWEPETKLMSYWSKPCCVIEDLLYSLDPWCVQVYDPNGMFWTPVMGLHGLPNLNYFNCKMANVGGKLMVLGTTDNIWCVEIWCVEIALEKRERGQIWGKIDSMERVLRSMNAAYIDLCRSVTF</sequence>
<reference evidence="4" key="1">
    <citation type="journal article" date="2011" name="Nat. Genet.">
        <title>The Arabidopsis lyrata genome sequence and the basis of rapid genome size change.</title>
        <authorList>
            <person name="Hu T.T."/>
            <person name="Pattyn P."/>
            <person name="Bakker E.G."/>
            <person name="Cao J."/>
            <person name="Cheng J.-F."/>
            <person name="Clark R.M."/>
            <person name="Fahlgren N."/>
            <person name="Fawcett J.A."/>
            <person name="Grimwood J."/>
            <person name="Gundlach H."/>
            <person name="Haberer G."/>
            <person name="Hollister J.D."/>
            <person name="Ossowski S."/>
            <person name="Ottilar R.P."/>
            <person name="Salamov A.A."/>
            <person name="Schneeberger K."/>
            <person name="Spannagl M."/>
            <person name="Wang X."/>
            <person name="Yang L."/>
            <person name="Nasrallah M.E."/>
            <person name="Bergelson J."/>
            <person name="Carrington J.C."/>
            <person name="Gaut B.S."/>
            <person name="Schmutz J."/>
            <person name="Mayer K.F.X."/>
            <person name="Van de Peer Y."/>
            <person name="Grigoriev I.V."/>
            <person name="Nordborg M."/>
            <person name="Weigel D."/>
            <person name="Guo Y.-L."/>
        </authorList>
    </citation>
    <scope>NUCLEOTIDE SEQUENCE [LARGE SCALE GENOMIC DNA]</scope>
    <source>
        <strain evidence="4">cv. MN47</strain>
    </source>
</reference>
<feature type="compositionally biased region" description="Basic and acidic residues" evidence="1">
    <location>
        <begin position="19"/>
        <end position="32"/>
    </location>
</feature>
<dbReference type="Gene3D" id="2.120.10.80">
    <property type="entry name" value="Kelch-type beta propeller"/>
    <property type="match status" value="1"/>
</dbReference>
<evidence type="ECO:0000313" key="4">
    <source>
        <dbReference type="Proteomes" id="UP000008694"/>
    </source>
</evidence>
<dbReference type="SMART" id="SM00612">
    <property type="entry name" value="Kelch"/>
    <property type="match status" value="2"/>
</dbReference>